<proteinExistence type="predicted"/>
<evidence type="ECO:0000313" key="2">
    <source>
        <dbReference type="Proteomes" id="UP000095283"/>
    </source>
</evidence>
<dbReference type="WBParaSite" id="Hba_16889">
    <property type="protein sequence ID" value="Hba_16889"/>
    <property type="gene ID" value="Hba_16889"/>
</dbReference>
<dbReference type="PANTHER" id="PTHR46068">
    <property type="entry name" value="PROTEIN CBG27172"/>
    <property type="match status" value="1"/>
</dbReference>
<accession>A0A1I7XHU3</accession>
<evidence type="ECO:0000256" key="1">
    <source>
        <dbReference type="SAM" id="MobiDB-lite"/>
    </source>
</evidence>
<dbReference type="Proteomes" id="UP000095283">
    <property type="component" value="Unplaced"/>
</dbReference>
<name>A0A1I7XHU3_HETBA</name>
<sequence length="106" mass="12584">MLIVLLRVVRKIAFYKKLGIVKDRPRRGKPRSVNTFRVRKNIQKRILRYGKRPMSKLASDLNISPASMGRIVEHELGFYPYKIRRTHVDRKNEDQSSRKSTETPKY</sequence>
<organism evidence="2 3">
    <name type="scientific">Heterorhabditis bacteriophora</name>
    <name type="common">Entomopathogenic nematode worm</name>
    <dbReference type="NCBI Taxonomy" id="37862"/>
    <lineage>
        <taxon>Eukaryota</taxon>
        <taxon>Metazoa</taxon>
        <taxon>Ecdysozoa</taxon>
        <taxon>Nematoda</taxon>
        <taxon>Chromadorea</taxon>
        <taxon>Rhabditida</taxon>
        <taxon>Rhabditina</taxon>
        <taxon>Rhabditomorpha</taxon>
        <taxon>Strongyloidea</taxon>
        <taxon>Heterorhabditidae</taxon>
        <taxon>Heterorhabditis</taxon>
    </lineage>
</organism>
<dbReference type="AlphaFoldDB" id="A0A1I7XHU3"/>
<dbReference type="PANTHER" id="PTHR46068:SF1">
    <property type="entry name" value="TRANSPOSASE IS30-LIKE HTH DOMAIN-CONTAINING PROTEIN"/>
    <property type="match status" value="1"/>
</dbReference>
<keyword evidence="2" id="KW-1185">Reference proteome</keyword>
<feature type="compositionally biased region" description="Basic and acidic residues" evidence="1">
    <location>
        <begin position="89"/>
        <end position="106"/>
    </location>
</feature>
<protein>
    <submittedName>
        <fullName evidence="3">HTH_Tnp_Tc3_2 domain-containing protein</fullName>
    </submittedName>
</protein>
<reference evidence="3" key="1">
    <citation type="submission" date="2016-11" db="UniProtKB">
        <authorList>
            <consortium name="WormBaseParasite"/>
        </authorList>
    </citation>
    <scope>IDENTIFICATION</scope>
</reference>
<evidence type="ECO:0000313" key="3">
    <source>
        <dbReference type="WBParaSite" id="Hba_16889"/>
    </source>
</evidence>
<feature type="region of interest" description="Disordered" evidence="1">
    <location>
        <begin position="87"/>
        <end position="106"/>
    </location>
</feature>